<dbReference type="EMBL" id="RCSX01000003">
    <property type="protein sequence ID" value="KAF7937398.1"/>
    <property type="molecule type" value="Genomic_DNA"/>
</dbReference>
<feature type="compositionally biased region" description="Low complexity" evidence="1">
    <location>
        <begin position="676"/>
        <end position="686"/>
    </location>
</feature>
<dbReference type="InterPro" id="IPR040151">
    <property type="entry name" value="Gfd2/YDR514C-like"/>
</dbReference>
<organism evidence="3 4">
    <name type="scientific">Botrytis deweyae</name>
    <dbReference type="NCBI Taxonomy" id="2478750"/>
    <lineage>
        <taxon>Eukaryota</taxon>
        <taxon>Fungi</taxon>
        <taxon>Dikarya</taxon>
        <taxon>Ascomycota</taxon>
        <taxon>Pezizomycotina</taxon>
        <taxon>Leotiomycetes</taxon>
        <taxon>Helotiales</taxon>
        <taxon>Sclerotiniaceae</taxon>
        <taxon>Botrytis</taxon>
    </lineage>
</organism>
<feature type="region of interest" description="Disordered" evidence="1">
    <location>
        <begin position="652"/>
        <end position="839"/>
    </location>
</feature>
<feature type="compositionally biased region" description="Basic and acidic residues" evidence="1">
    <location>
        <begin position="816"/>
        <end position="825"/>
    </location>
</feature>
<feature type="region of interest" description="Disordered" evidence="1">
    <location>
        <begin position="587"/>
        <end position="640"/>
    </location>
</feature>
<reference evidence="3 4" key="1">
    <citation type="journal article" date="2020" name="Genome Biol. Evol.">
        <title>Comparative genomics of Sclerotiniaceae.</title>
        <authorList>
            <person name="Valero Jimenez C.A."/>
            <person name="Steentjes M."/>
            <person name="Scholten O.E."/>
            <person name="Van Kan J.A.L."/>
        </authorList>
    </citation>
    <scope>NUCLEOTIDE SEQUENCE [LARGE SCALE GENOMIC DNA]</scope>
    <source>
        <strain evidence="3 4">B1</strain>
    </source>
</reference>
<feature type="compositionally biased region" description="Low complexity" evidence="1">
    <location>
        <begin position="707"/>
        <end position="721"/>
    </location>
</feature>
<name>A0ABQ7IYL3_9HELO</name>
<dbReference type="PANTHER" id="PTHR28083">
    <property type="entry name" value="GOOD FOR FULL DBP5 ACTIVITY PROTEIN 2"/>
    <property type="match status" value="1"/>
</dbReference>
<dbReference type="InterPro" id="IPR036397">
    <property type="entry name" value="RNaseH_sf"/>
</dbReference>
<evidence type="ECO:0000256" key="1">
    <source>
        <dbReference type="SAM" id="MobiDB-lite"/>
    </source>
</evidence>
<feature type="domain" description="Gfd2/YDR514C-like C-terminal" evidence="2">
    <location>
        <begin position="359"/>
        <end position="549"/>
    </location>
</feature>
<feature type="compositionally biased region" description="Acidic residues" evidence="1">
    <location>
        <begin position="19"/>
        <end position="32"/>
    </location>
</feature>
<evidence type="ECO:0000259" key="2">
    <source>
        <dbReference type="Pfam" id="PF21762"/>
    </source>
</evidence>
<evidence type="ECO:0000313" key="3">
    <source>
        <dbReference type="EMBL" id="KAF7937398.1"/>
    </source>
</evidence>
<gene>
    <name evidence="3" type="ORF">EAE98_001712</name>
</gene>
<dbReference type="RefSeq" id="XP_038814316.1">
    <property type="nucleotide sequence ID" value="XM_038949331.1"/>
</dbReference>
<feature type="compositionally biased region" description="Polar residues" evidence="1">
    <location>
        <begin position="58"/>
        <end position="75"/>
    </location>
</feature>
<accession>A0ABQ7IYL3</accession>
<sequence length="839" mass="93281">MNDRVDRFRALTGQQEVYDNPDMEETQTESEEAFVLPEGFTIKSHNIYEGTSEEEDSPPQSNAGKSKQRSNVPEQHQNEDLQFDDGENITAGMRAGMNQHHYGSSAPLLYPELGPNDFQEYKKLDYGQLAPEGESFCPWKTVSQYAYRYVGHANRPRVTEQFFYGGKCYLQTWDFFYLYRLREDPNQSPIILVPTKQVEYFLAVINRSLGTNLTIPSGSAGAFDAVFSNDGTPYPRYLGRVLNKNMADELRENVPPRYYKLDGEPPIAKPLVDTSLAAFRAKIEALNLTAKNKKAANKEKQRVERVAKQKAWKDSTKRVQRYLGLRKRSDNGTPTNSSDNDTFYDPEKPTKFMMEDAVVFVCIDVEAYEMNNNIITEIGIATLDVLDIANMEPGELGENWRKAIRARHFRIKENMHLNNTKHVQGCAGSFEFGTSEIICRDDAPRVIGSCFKYPFSDPSPSPDLADQKRNIILVGHDVDADIRFLRQIGYEINNLKLHEGCDTTLMWRALKREVNPRSLSAILAEIGIAAWNLHNAGNDAVYTLQAMLGIACKHLVDRKIERKEKDKLKKDRISEAVKEAVELAYEREEGWSSDGSDGGERITPEQANAKKAADAANKAASRRPKVTDVNELWPKGFNSGTTAATSWVGVAQGQTQGSQGGWGTPPATPTKKGKSKTNSASASASTPEPALVPAEQFGYKSLGPNFKSSASTSSGSNADSKGNPEDQATSQLRTGGDWGREWTTRNTTTSAVPAPVAQTSTTTPISTDQPSTSTPLDPEMTGLEQKMQNATLAELQEQGKIPMDLSANASLQLLEQQKEDAKGTDEGPWPQQRARRIKW</sequence>
<dbReference type="InterPro" id="IPR048519">
    <property type="entry name" value="Gfd2/YDR514C-like_C"/>
</dbReference>
<dbReference type="PANTHER" id="PTHR28083:SF1">
    <property type="entry name" value="GOOD FOR FULL DBP5 ACTIVITY PROTEIN 2"/>
    <property type="match status" value="1"/>
</dbReference>
<protein>
    <recommendedName>
        <fullName evidence="2">Gfd2/YDR514C-like C-terminal domain-containing protein</fullName>
    </recommendedName>
</protein>
<dbReference type="Proteomes" id="UP000783213">
    <property type="component" value="Unassembled WGS sequence"/>
</dbReference>
<feature type="compositionally biased region" description="Polar residues" evidence="1">
    <location>
        <begin position="331"/>
        <end position="341"/>
    </location>
</feature>
<dbReference type="Pfam" id="PF21762">
    <property type="entry name" value="DEDDh_C"/>
    <property type="match status" value="1"/>
</dbReference>
<comment type="caution">
    <text evidence="3">The sequence shown here is derived from an EMBL/GenBank/DDBJ whole genome shotgun (WGS) entry which is preliminary data.</text>
</comment>
<dbReference type="SUPFAM" id="SSF53098">
    <property type="entry name" value="Ribonuclease H-like"/>
    <property type="match status" value="1"/>
</dbReference>
<dbReference type="Gene3D" id="3.30.420.10">
    <property type="entry name" value="Ribonuclease H-like superfamily/Ribonuclease H"/>
    <property type="match status" value="1"/>
</dbReference>
<feature type="region of interest" description="Disordered" evidence="1">
    <location>
        <begin position="323"/>
        <end position="344"/>
    </location>
</feature>
<feature type="compositionally biased region" description="Low complexity" evidence="1">
    <location>
        <begin position="607"/>
        <end position="619"/>
    </location>
</feature>
<feature type="region of interest" description="Disordered" evidence="1">
    <location>
        <begin position="1"/>
        <end position="83"/>
    </location>
</feature>
<feature type="compositionally biased region" description="Polar residues" evidence="1">
    <location>
        <begin position="744"/>
        <end position="775"/>
    </location>
</feature>
<evidence type="ECO:0000313" key="4">
    <source>
        <dbReference type="Proteomes" id="UP000783213"/>
    </source>
</evidence>
<dbReference type="InterPro" id="IPR012337">
    <property type="entry name" value="RNaseH-like_sf"/>
</dbReference>
<proteinExistence type="predicted"/>
<dbReference type="GeneID" id="62228486"/>
<keyword evidence="4" id="KW-1185">Reference proteome</keyword>